<keyword evidence="2" id="KW-1015">Disulfide bond</keyword>
<dbReference type="InterPro" id="IPR003599">
    <property type="entry name" value="Ig_sub"/>
</dbReference>
<dbReference type="PROSITE" id="PS50835">
    <property type="entry name" value="IG_LIKE"/>
    <property type="match status" value="4"/>
</dbReference>
<accession>A0AAV6R6L2</accession>
<evidence type="ECO:0000313" key="9">
    <source>
        <dbReference type="Proteomes" id="UP000693946"/>
    </source>
</evidence>
<reference evidence="8 9" key="1">
    <citation type="journal article" date="2021" name="Sci. Rep.">
        <title>Chromosome anchoring in Senegalese sole (Solea senegalensis) reveals sex-associated markers and genome rearrangements in flatfish.</title>
        <authorList>
            <person name="Guerrero-Cozar I."/>
            <person name="Gomez-Garrido J."/>
            <person name="Berbel C."/>
            <person name="Martinez-Blanch J.F."/>
            <person name="Alioto T."/>
            <person name="Claros M.G."/>
            <person name="Gagnaire P.A."/>
            <person name="Manchado M."/>
        </authorList>
    </citation>
    <scope>NUCLEOTIDE SEQUENCE [LARGE SCALE GENOMIC DNA]</scope>
    <source>
        <strain evidence="8">Sse05_10M</strain>
    </source>
</reference>
<sequence length="539" mass="57681">MDPLTLLLLLLITVIGRCVGQEILPEGPVDAVLGSDVVILTTLVNKPDYVFIIWNYNDGHEQIHVATVGSTGLKVNKPYEGRVSVNETNGYLSLRKLKPEDSGDYSITIVSMDGATKTAEIELRVLEPVSNVVIKSNIPEAIEHNSTVVLTCSARGSFLTFSWFHSDATLVADGKRITIKNEDTSSTLTIDAVLRSDLTAPISCTAANKLEKEKSAPFKLTVHYGPDKVTLSPVKVPQFIRAGSNFNLSCYAPSSPPATFTWFHNQKVMEVAGPVLSLKDIQAHGLGKTMDEYTCRATNAKTQRITASAGVSFAVMDAISGTKITGPTSILIAGNSSANLSCQATAGAVKTRTWLKDGKALSLSGRLVFSDDKSSLMINPLQKEDSGEYKCQLTNPVNSDEASFKMEVNFGPDPATVAGEDAVEVNDKVTLTCSALSAPPANFTWKFNGTVTDVKTAQYTIEKALYKNSGTYTCEAYNAITGKTTMSNHKLSVKEEGALDEGLSDGAIAGIVIAVLVALGAAIGLTMYCRQKVPVESPY</sequence>
<evidence type="ECO:0000256" key="5">
    <source>
        <dbReference type="SAM" id="Phobius"/>
    </source>
</evidence>
<dbReference type="PANTHER" id="PTHR44337">
    <property type="entry name" value="CARCINOEMBRYONIC ANTIGEN-RELATED CELL ADHESION MOLECULE 8"/>
    <property type="match status" value="1"/>
</dbReference>
<dbReference type="PANTHER" id="PTHR44337:SF17">
    <property type="entry name" value="CARCINOEMBRYONIC ANTIGEN-RELATED CELL ADHESION MOLECULE 5 ISOFORM X1"/>
    <property type="match status" value="1"/>
</dbReference>
<keyword evidence="4" id="KW-0393">Immunoglobulin domain</keyword>
<evidence type="ECO:0000256" key="6">
    <source>
        <dbReference type="SAM" id="SignalP"/>
    </source>
</evidence>
<feature type="signal peptide" evidence="6">
    <location>
        <begin position="1"/>
        <end position="20"/>
    </location>
</feature>
<dbReference type="SMART" id="SM00408">
    <property type="entry name" value="IGc2"/>
    <property type="match status" value="4"/>
</dbReference>
<dbReference type="Pfam" id="PF07686">
    <property type="entry name" value="V-set"/>
    <property type="match status" value="1"/>
</dbReference>
<evidence type="ECO:0000313" key="8">
    <source>
        <dbReference type="EMBL" id="KAG7500690.1"/>
    </source>
</evidence>
<keyword evidence="1 6" id="KW-0732">Signal</keyword>
<feature type="domain" description="Ig-like" evidence="7">
    <location>
        <begin position="128"/>
        <end position="221"/>
    </location>
</feature>
<dbReference type="EMBL" id="JAGKHQ010000013">
    <property type="protein sequence ID" value="KAG7500690.1"/>
    <property type="molecule type" value="Genomic_DNA"/>
</dbReference>
<feature type="domain" description="Ig-like" evidence="7">
    <location>
        <begin position="334"/>
        <end position="409"/>
    </location>
</feature>
<protein>
    <submittedName>
        <fullName evidence="8">Carcinoembryonic antigen-related cell adhesion molecule 5-like</fullName>
    </submittedName>
</protein>
<gene>
    <name evidence="8" type="ORF">JOB18_026482</name>
</gene>
<evidence type="ECO:0000256" key="3">
    <source>
        <dbReference type="ARBA" id="ARBA00023180"/>
    </source>
</evidence>
<dbReference type="InterPro" id="IPR013098">
    <property type="entry name" value="Ig_I-set"/>
</dbReference>
<feature type="transmembrane region" description="Helical" evidence="5">
    <location>
        <begin position="507"/>
        <end position="529"/>
    </location>
</feature>
<evidence type="ECO:0000256" key="1">
    <source>
        <dbReference type="ARBA" id="ARBA00022729"/>
    </source>
</evidence>
<dbReference type="Pfam" id="PF13895">
    <property type="entry name" value="Ig_2"/>
    <property type="match status" value="2"/>
</dbReference>
<dbReference type="InterPro" id="IPR052598">
    <property type="entry name" value="IgSF_CEA-related"/>
</dbReference>
<dbReference type="SMART" id="SM00409">
    <property type="entry name" value="IG"/>
    <property type="match status" value="5"/>
</dbReference>
<feature type="domain" description="Ig-like" evidence="7">
    <location>
        <begin position="412"/>
        <end position="492"/>
    </location>
</feature>
<keyword evidence="3" id="KW-0325">Glycoprotein</keyword>
<evidence type="ECO:0000256" key="4">
    <source>
        <dbReference type="ARBA" id="ARBA00023319"/>
    </source>
</evidence>
<evidence type="ECO:0000256" key="2">
    <source>
        <dbReference type="ARBA" id="ARBA00023157"/>
    </source>
</evidence>
<feature type="chain" id="PRO_5043361187" evidence="6">
    <location>
        <begin position="21"/>
        <end position="539"/>
    </location>
</feature>
<comment type="caution">
    <text evidence="8">The sequence shown here is derived from an EMBL/GenBank/DDBJ whole genome shotgun (WGS) entry which is preliminary data.</text>
</comment>
<dbReference type="CDD" id="cd00096">
    <property type="entry name" value="Ig"/>
    <property type="match status" value="2"/>
</dbReference>
<proteinExistence type="predicted"/>
<evidence type="ECO:0000259" key="7">
    <source>
        <dbReference type="PROSITE" id="PS50835"/>
    </source>
</evidence>
<keyword evidence="5" id="KW-0812">Transmembrane</keyword>
<dbReference type="AlphaFoldDB" id="A0AAV6R6L2"/>
<organism evidence="8 9">
    <name type="scientific">Solea senegalensis</name>
    <name type="common">Senegalese sole</name>
    <dbReference type="NCBI Taxonomy" id="28829"/>
    <lineage>
        <taxon>Eukaryota</taxon>
        <taxon>Metazoa</taxon>
        <taxon>Chordata</taxon>
        <taxon>Craniata</taxon>
        <taxon>Vertebrata</taxon>
        <taxon>Euteleostomi</taxon>
        <taxon>Actinopterygii</taxon>
        <taxon>Neopterygii</taxon>
        <taxon>Teleostei</taxon>
        <taxon>Neoteleostei</taxon>
        <taxon>Acanthomorphata</taxon>
        <taxon>Carangaria</taxon>
        <taxon>Pleuronectiformes</taxon>
        <taxon>Pleuronectoidei</taxon>
        <taxon>Soleidae</taxon>
        <taxon>Solea</taxon>
    </lineage>
</organism>
<name>A0AAV6R6L2_SOLSE</name>
<keyword evidence="5" id="KW-0472">Membrane</keyword>
<keyword evidence="9" id="KW-1185">Reference proteome</keyword>
<keyword evidence="5" id="KW-1133">Transmembrane helix</keyword>
<dbReference type="InterPro" id="IPR007110">
    <property type="entry name" value="Ig-like_dom"/>
</dbReference>
<dbReference type="InterPro" id="IPR003598">
    <property type="entry name" value="Ig_sub2"/>
</dbReference>
<dbReference type="InterPro" id="IPR013106">
    <property type="entry name" value="Ig_V-set"/>
</dbReference>
<dbReference type="Proteomes" id="UP000693946">
    <property type="component" value="Linkage Group LG20"/>
</dbReference>
<dbReference type="Pfam" id="PF07679">
    <property type="entry name" value="I-set"/>
    <property type="match status" value="2"/>
</dbReference>
<feature type="domain" description="Ig-like" evidence="7">
    <location>
        <begin position="226"/>
        <end position="312"/>
    </location>
</feature>